<keyword evidence="2" id="KW-1185">Reference proteome</keyword>
<evidence type="ECO:0000313" key="2">
    <source>
        <dbReference type="Proteomes" id="UP000193866"/>
    </source>
</evidence>
<protein>
    <submittedName>
        <fullName evidence="1">Uncharacterized protein</fullName>
    </submittedName>
</protein>
<reference evidence="1 2" key="1">
    <citation type="submission" date="2016-01" db="EMBL/GenBank/DDBJ databases">
        <title>The new phylogeny of the genus Mycobacterium.</title>
        <authorList>
            <person name="Tarcisio F."/>
            <person name="Conor M."/>
            <person name="Antonella G."/>
            <person name="Elisabetta G."/>
            <person name="Giulia F.S."/>
            <person name="Sara T."/>
            <person name="Anna F."/>
            <person name="Clotilde B."/>
            <person name="Roberto B."/>
            <person name="Veronica D.S."/>
            <person name="Fabio R."/>
            <person name="Monica P."/>
            <person name="Olivier J."/>
            <person name="Enrico T."/>
            <person name="Nicola S."/>
        </authorList>
    </citation>
    <scope>NUCLEOTIDE SEQUENCE [LARGE SCALE GENOMIC DNA]</scope>
    <source>
        <strain evidence="1 2">DSM 45394</strain>
    </source>
</reference>
<dbReference type="STRING" id="1108812.AWC16_20580"/>
<comment type="caution">
    <text evidence="1">The sequence shown here is derived from an EMBL/GenBank/DDBJ whole genome shotgun (WGS) entry which is preliminary data.</text>
</comment>
<gene>
    <name evidence="1" type="ORF">AWC16_20580</name>
</gene>
<name>A0A1X1YAN6_9MYCO</name>
<dbReference type="EMBL" id="LQPG01000039">
    <property type="protein sequence ID" value="ORW08126.1"/>
    <property type="molecule type" value="Genomic_DNA"/>
</dbReference>
<dbReference type="AlphaFoldDB" id="A0A1X1YAN6"/>
<sequence>MGTRSAAVTTAGVSTRETFCRQFEDMNTQIRDKGALRIDVDSAGEEFAWVDADVMGPEFMGIYERMAQTGYAHGWL</sequence>
<organism evidence="1 2">
    <name type="scientific">Mycolicibacter longobardus</name>
    <dbReference type="NCBI Taxonomy" id="1108812"/>
    <lineage>
        <taxon>Bacteria</taxon>
        <taxon>Bacillati</taxon>
        <taxon>Actinomycetota</taxon>
        <taxon>Actinomycetes</taxon>
        <taxon>Mycobacteriales</taxon>
        <taxon>Mycobacteriaceae</taxon>
        <taxon>Mycolicibacter</taxon>
    </lineage>
</organism>
<evidence type="ECO:0000313" key="1">
    <source>
        <dbReference type="EMBL" id="ORW08126.1"/>
    </source>
</evidence>
<proteinExistence type="predicted"/>
<accession>A0A1X1YAN6</accession>
<dbReference type="Proteomes" id="UP000193866">
    <property type="component" value="Unassembled WGS sequence"/>
</dbReference>